<organism evidence="2 3">
    <name type="scientific">Romanomermis culicivorax</name>
    <name type="common">Nematode worm</name>
    <dbReference type="NCBI Taxonomy" id="13658"/>
    <lineage>
        <taxon>Eukaryota</taxon>
        <taxon>Metazoa</taxon>
        <taxon>Ecdysozoa</taxon>
        <taxon>Nematoda</taxon>
        <taxon>Enoplea</taxon>
        <taxon>Dorylaimia</taxon>
        <taxon>Mermithida</taxon>
        <taxon>Mermithoidea</taxon>
        <taxon>Mermithidae</taxon>
        <taxon>Romanomermis</taxon>
    </lineage>
</organism>
<name>A0A915HSP0_ROMCU</name>
<proteinExistence type="predicted"/>
<feature type="chain" id="PRO_5037414826" evidence="1">
    <location>
        <begin position="20"/>
        <end position="124"/>
    </location>
</feature>
<keyword evidence="1" id="KW-0732">Signal</keyword>
<protein>
    <submittedName>
        <fullName evidence="3">Uncharacterized protein</fullName>
    </submittedName>
</protein>
<accession>A0A915HSP0</accession>
<dbReference type="Proteomes" id="UP000887565">
    <property type="component" value="Unplaced"/>
</dbReference>
<dbReference type="WBParaSite" id="nRc.2.0.1.t04938-RA">
    <property type="protein sequence ID" value="nRc.2.0.1.t04938-RA"/>
    <property type="gene ID" value="nRc.2.0.1.g04938"/>
</dbReference>
<feature type="signal peptide" evidence="1">
    <location>
        <begin position="1"/>
        <end position="19"/>
    </location>
</feature>
<reference evidence="3" key="1">
    <citation type="submission" date="2022-11" db="UniProtKB">
        <authorList>
            <consortium name="WormBaseParasite"/>
        </authorList>
    </citation>
    <scope>IDENTIFICATION</scope>
</reference>
<evidence type="ECO:0000256" key="1">
    <source>
        <dbReference type="SAM" id="SignalP"/>
    </source>
</evidence>
<sequence length="124" mass="13092">MSPCGPALTTFCATFGTICVLVFQGPAAKMEDEFDVTILPPSDQFEASDVEDIDQDTLAPDVTNLRASILSKALATPSNLSKNASSKICSVSPPTRSHMATTFKSGLNCLAASAATVDFLLYLR</sequence>
<evidence type="ECO:0000313" key="2">
    <source>
        <dbReference type="Proteomes" id="UP000887565"/>
    </source>
</evidence>
<keyword evidence="2" id="KW-1185">Reference proteome</keyword>
<dbReference type="AlphaFoldDB" id="A0A915HSP0"/>
<evidence type="ECO:0000313" key="3">
    <source>
        <dbReference type="WBParaSite" id="nRc.2.0.1.t04938-RA"/>
    </source>
</evidence>